<feature type="binding site" evidence="18">
    <location>
        <position position="338"/>
    </location>
    <ligand>
        <name>UDP-N-acetyl-alpha-D-glucosamine</name>
        <dbReference type="ChEBI" id="CHEBI:57705"/>
    </ligand>
</feature>
<evidence type="ECO:0000259" key="21">
    <source>
        <dbReference type="Pfam" id="PF25087"/>
    </source>
</evidence>
<dbReference type="NCBIfam" id="TIGR01173">
    <property type="entry name" value="glmU"/>
    <property type="match status" value="1"/>
</dbReference>
<dbReference type="InterPro" id="IPR029044">
    <property type="entry name" value="Nucleotide-diphossugar_trans"/>
</dbReference>
<evidence type="ECO:0000256" key="15">
    <source>
        <dbReference type="ARBA" id="ARBA00048247"/>
    </source>
</evidence>
<dbReference type="InterPro" id="IPR038009">
    <property type="entry name" value="GlmU_C_LbH"/>
</dbReference>
<dbReference type="InterPro" id="IPR056729">
    <property type="entry name" value="GMPPB_C"/>
</dbReference>
<dbReference type="EC" id="2.3.1.157" evidence="18"/>
<feature type="binding site" evidence="18">
    <location>
        <begin position="391"/>
        <end position="392"/>
    </location>
    <ligand>
        <name>acetyl-CoA</name>
        <dbReference type="ChEBI" id="CHEBI:57288"/>
    </ligand>
</feature>
<feature type="binding site" evidence="18">
    <location>
        <position position="81"/>
    </location>
    <ligand>
        <name>UDP-N-acetyl-alpha-D-glucosamine</name>
        <dbReference type="ChEBI" id="CHEBI:57705"/>
    </ligand>
</feature>
<accession>A0ABU2WDD5</accession>
<comment type="pathway">
    <text evidence="18">Nucleotide-sugar biosynthesis; UDP-N-acetyl-alpha-D-glucosamine biosynthesis; N-acetyl-alpha-D-glucosamine 1-phosphate from alpha-D-glucosamine 6-phosphate (route II): step 2/2.</text>
</comment>
<dbReference type="SUPFAM" id="SSF53448">
    <property type="entry name" value="Nucleotide-diphospho-sugar transferases"/>
    <property type="match status" value="1"/>
</dbReference>
<dbReference type="SUPFAM" id="SSF51161">
    <property type="entry name" value="Trimeric LpxA-like enzymes"/>
    <property type="match status" value="1"/>
</dbReference>
<feature type="active site" description="Proton acceptor" evidence="18">
    <location>
        <position position="368"/>
    </location>
</feature>
<dbReference type="PANTHER" id="PTHR43584">
    <property type="entry name" value="NUCLEOTIDYL TRANSFERASE"/>
    <property type="match status" value="1"/>
</dbReference>
<evidence type="ECO:0000256" key="3">
    <source>
        <dbReference type="ARBA" id="ARBA00007947"/>
    </source>
</evidence>
<dbReference type="InterPro" id="IPR001451">
    <property type="entry name" value="Hexapep"/>
</dbReference>
<dbReference type="GO" id="GO:0019134">
    <property type="term" value="F:glucosamine-1-phosphate N-acetyltransferase activity"/>
    <property type="evidence" value="ECO:0007669"/>
    <property type="project" value="UniProtKB-EC"/>
</dbReference>
<evidence type="ECO:0000313" key="22">
    <source>
        <dbReference type="EMBL" id="MDT0495892.1"/>
    </source>
</evidence>
<dbReference type="InterPro" id="IPR005882">
    <property type="entry name" value="Bifunctional_GlmU"/>
</dbReference>
<comment type="caution">
    <text evidence="22">The sequence shown here is derived from an EMBL/GenBank/DDBJ whole genome shotgun (WGS) entry which is preliminary data.</text>
</comment>
<feature type="binding site" evidence="18">
    <location>
        <position position="232"/>
    </location>
    <ligand>
        <name>Mg(2+)</name>
        <dbReference type="ChEBI" id="CHEBI:18420"/>
    </ligand>
</feature>
<feature type="binding site" evidence="18">
    <location>
        <position position="110"/>
    </location>
    <ligand>
        <name>Mg(2+)</name>
        <dbReference type="ChEBI" id="CHEBI:18420"/>
    </ligand>
</feature>
<evidence type="ECO:0000256" key="4">
    <source>
        <dbReference type="ARBA" id="ARBA00022490"/>
    </source>
</evidence>
<keyword evidence="11 18" id="KW-0573">Peptidoglycan synthesis</keyword>
<feature type="binding site" evidence="18">
    <location>
        <position position="385"/>
    </location>
    <ligand>
        <name>acetyl-CoA</name>
        <dbReference type="ChEBI" id="CHEBI:57288"/>
    </ligand>
</feature>
<keyword evidence="7 18" id="KW-0479">Metal-binding</keyword>
<dbReference type="CDD" id="cd02540">
    <property type="entry name" value="GT2_GlmU_N_bac"/>
    <property type="match status" value="1"/>
</dbReference>
<feature type="binding site" evidence="18">
    <location>
        <position position="144"/>
    </location>
    <ligand>
        <name>UDP-N-acetyl-alpha-D-glucosamine</name>
        <dbReference type="ChEBI" id="CHEBI:57705"/>
    </ligand>
</feature>
<reference evidence="22 23" key="1">
    <citation type="submission" date="2023-09" db="EMBL/GenBank/DDBJ databases">
        <authorList>
            <person name="Rey-Velasco X."/>
        </authorList>
    </citation>
    <scope>NUCLEOTIDE SEQUENCE [LARGE SCALE GENOMIC DNA]</scope>
    <source>
        <strain evidence="22 23">W345</strain>
    </source>
</reference>
<organism evidence="22 23">
    <name type="scientific">Banduia mediterranea</name>
    <dbReference type="NCBI Taxonomy" id="3075609"/>
    <lineage>
        <taxon>Bacteria</taxon>
        <taxon>Pseudomonadati</taxon>
        <taxon>Pseudomonadota</taxon>
        <taxon>Gammaproteobacteria</taxon>
        <taxon>Nevskiales</taxon>
        <taxon>Algiphilaceae</taxon>
        <taxon>Banduia</taxon>
    </lineage>
</organism>
<dbReference type="Pfam" id="PF14602">
    <property type="entry name" value="Hexapep_2"/>
    <property type="match status" value="1"/>
</dbReference>
<evidence type="ECO:0000256" key="19">
    <source>
        <dbReference type="SAM" id="MobiDB-lite"/>
    </source>
</evidence>
<keyword evidence="8 18" id="KW-0677">Repeat</keyword>
<gene>
    <name evidence="18 22" type="primary">glmU</name>
    <name evidence="22" type="ORF">RM530_00735</name>
</gene>
<evidence type="ECO:0000256" key="12">
    <source>
        <dbReference type="ARBA" id="ARBA00023268"/>
    </source>
</evidence>
<evidence type="ECO:0000256" key="16">
    <source>
        <dbReference type="ARBA" id="ARBA00048493"/>
    </source>
</evidence>
<comment type="cofactor">
    <cofactor evidence="18">
        <name>Mg(2+)</name>
        <dbReference type="ChEBI" id="CHEBI:18420"/>
    </cofactor>
    <text evidence="18">Binds 1 Mg(2+) ion per subunit.</text>
</comment>
<evidence type="ECO:0000256" key="10">
    <source>
        <dbReference type="ARBA" id="ARBA00022960"/>
    </source>
</evidence>
<feature type="region of interest" description="N-acetyltransferase" evidence="18">
    <location>
        <begin position="256"/>
        <end position="462"/>
    </location>
</feature>
<dbReference type="EMBL" id="JAVRIC010000001">
    <property type="protein sequence ID" value="MDT0495892.1"/>
    <property type="molecule type" value="Genomic_DNA"/>
</dbReference>
<evidence type="ECO:0000313" key="23">
    <source>
        <dbReference type="Proteomes" id="UP001254608"/>
    </source>
</evidence>
<feature type="binding site" evidence="18">
    <location>
        <position position="159"/>
    </location>
    <ligand>
        <name>UDP-N-acetyl-alpha-D-glucosamine</name>
        <dbReference type="ChEBI" id="CHEBI:57705"/>
    </ligand>
</feature>
<comment type="subunit">
    <text evidence="18">Homotrimer.</text>
</comment>
<evidence type="ECO:0000256" key="5">
    <source>
        <dbReference type="ARBA" id="ARBA00022679"/>
    </source>
</evidence>
<dbReference type="Gene3D" id="2.160.10.10">
    <property type="entry name" value="Hexapeptide repeat proteins"/>
    <property type="match status" value="1"/>
</dbReference>
<evidence type="ECO:0000256" key="14">
    <source>
        <dbReference type="ARBA" id="ARBA00023316"/>
    </source>
</evidence>
<comment type="pathway">
    <text evidence="18">Bacterial outer membrane biogenesis; LPS lipid A biosynthesis.</text>
</comment>
<evidence type="ECO:0000256" key="18">
    <source>
        <dbReference type="HAMAP-Rule" id="MF_01631"/>
    </source>
</evidence>
<evidence type="ECO:0000256" key="2">
    <source>
        <dbReference type="ARBA" id="ARBA00007707"/>
    </source>
</evidence>
<proteinExistence type="inferred from homology"/>
<dbReference type="Gene3D" id="3.90.550.10">
    <property type="entry name" value="Spore Coat Polysaccharide Biosynthesis Protein SpsA, Chain A"/>
    <property type="match status" value="1"/>
</dbReference>
<feature type="region of interest" description="Disordered" evidence="19">
    <location>
        <begin position="439"/>
        <end position="462"/>
    </location>
</feature>
<dbReference type="RefSeq" id="WP_311363284.1">
    <property type="nucleotide sequence ID" value="NZ_JAVRIC010000001.1"/>
</dbReference>
<feature type="domain" description="MobA-like NTP transferase" evidence="20">
    <location>
        <begin position="8"/>
        <end position="127"/>
    </location>
</feature>
<feature type="binding site" evidence="18">
    <location>
        <begin position="108"/>
        <end position="110"/>
    </location>
    <ligand>
        <name>UDP-N-acetyl-alpha-D-glucosamine</name>
        <dbReference type="ChEBI" id="CHEBI:57705"/>
    </ligand>
</feature>
<dbReference type="GO" id="GO:0003977">
    <property type="term" value="F:UDP-N-acetylglucosamine diphosphorylase activity"/>
    <property type="evidence" value="ECO:0007669"/>
    <property type="project" value="UniProtKB-EC"/>
</dbReference>
<keyword evidence="5 18" id="KW-0808">Transferase</keyword>
<feature type="binding site" evidence="18">
    <location>
        <begin position="11"/>
        <end position="14"/>
    </location>
    <ligand>
        <name>UDP-N-acetyl-alpha-D-glucosamine</name>
        <dbReference type="ChEBI" id="CHEBI:57705"/>
    </ligand>
</feature>
<feature type="binding site" evidence="18">
    <location>
        <position position="445"/>
    </location>
    <ligand>
        <name>acetyl-CoA</name>
        <dbReference type="ChEBI" id="CHEBI:57288"/>
    </ligand>
</feature>
<evidence type="ECO:0000256" key="11">
    <source>
        <dbReference type="ARBA" id="ARBA00022984"/>
    </source>
</evidence>
<feature type="region of interest" description="Pyrophosphorylase" evidence="18">
    <location>
        <begin position="1"/>
        <end position="234"/>
    </location>
</feature>
<comment type="catalytic activity">
    <reaction evidence="15 18">
        <text>alpha-D-glucosamine 1-phosphate + acetyl-CoA = N-acetyl-alpha-D-glucosamine 1-phosphate + CoA + H(+)</text>
        <dbReference type="Rhea" id="RHEA:13725"/>
        <dbReference type="ChEBI" id="CHEBI:15378"/>
        <dbReference type="ChEBI" id="CHEBI:57287"/>
        <dbReference type="ChEBI" id="CHEBI:57288"/>
        <dbReference type="ChEBI" id="CHEBI:57776"/>
        <dbReference type="ChEBI" id="CHEBI:58516"/>
        <dbReference type="EC" id="2.3.1.157"/>
    </reaction>
</comment>
<feature type="binding site" evidence="18">
    <location>
        <position position="356"/>
    </location>
    <ligand>
        <name>UDP-N-acetyl-alpha-D-glucosamine</name>
        <dbReference type="ChEBI" id="CHEBI:57705"/>
    </ligand>
</feature>
<dbReference type="HAMAP" id="MF_01631">
    <property type="entry name" value="GlmU"/>
    <property type="match status" value="1"/>
</dbReference>
<dbReference type="InterPro" id="IPR050065">
    <property type="entry name" value="GlmU-like"/>
</dbReference>
<keyword evidence="23" id="KW-1185">Reference proteome</keyword>
<comment type="similarity">
    <text evidence="3 18">In the N-terminal section; belongs to the N-acetylglucosamine-1-phosphate uridyltransferase family.</text>
</comment>
<keyword evidence="4 18" id="KW-0963">Cytoplasm</keyword>
<dbReference type="PANTHER" id="PTHR43584:SF3">
    <property type="entry name" value="BIFUNCTIONAL PROTEIN GLMU"/>
    <property type="match status" value="1"/>
</dbReference>
<comment type="subcellular location">
    <subcellularLocation>
        <location evidence="1 18">Cytoplasm</location>
    </subcellularLocation>
</comment>
<comment type="similarity">
    <text evidence="2 18">In the C-terminal section; belongs to the transferase hexapeptide repeat family.</text>
</comment>
<dbReference type="Pfam" id="PF12804">
    <property type="entry name" value="NTP_transf_3"/>
    <property type="match status" value="1"/>
</dbReference>
<feature type="binding site" evidence="18">
    <location>
        <position position="382"/>
    </location>
    <ligand>
        <name>UDP-N-acetyl-alpha-D-glucosamine</name>
        <dbReference type="ChEBI" id="CHEBI:57705"/>
    </ligand>
</feature>
<feature type="region of interest" description="Linker" evidence="18">
    <location>
        <begin position="235"/>
        <end position="255"/>
    </location>
</feature>
<feature type="binding site" evidence="18">
    <location>
        <position position="371"/>
    </location>
    <ligand>
        <name>UDP-N-acetyl-alpha-D-glucosamine</name>
        <dbReference type="ChEBI" id="CHEBI:57705"/>
    </ligand>
</feature>
<feature type="binding site" evidence="18">
    <location>
        <position position="232"/>
    </location>
    <ligand>
        <name>UDP-N-acetyl-alpha-D-glucosamine</name>
        <dbReference type="ChEBI" id="CHEBI:57705"/>
    </ligand>
</feature>
<evidence type="ECO:0000256" key="13">
    <source>
        <dbReference type="ARBA" id="ARBA00023315"/>
    </source>
</evidence>
<keyword evidence="9 18" id="KW-0460">Magnesium</keyword>
<dbReference type="Proteomes" id="UP001254608">
    <property type="component" value="Unassembled WGS sequence"/>
</dbReference>
<evidence type="ECO:0000256" key="7">
    <source>
        <dbReference type="ARBA" id="ARBA00022723"/>
    </source>
</evidence>
<comment type="function">
    <text evidence="17 18">Catalyzes the last two sequential reactions in the de novo biosynthetic pathway for UDP-N-acetylglucosamine (UDP-GlcNAc). The C-terminal domain catalyzes the transfer of acetyl group from acetyl coenzyme A to glucosamine-1-phosphate (GlcN-1-P) to produce N-acetylglucosamine-1-phosphate (GlcNAc-1-P), which is converted into UDP-GlcNAc by the transfer of uridine 5-monophosphate (from uridine 5-triphosphate), a reaction catalyzed by the N-terminal domain.</text>
</comment>
<feature type="binding site" evidence="18">
    <location>
        <position position="428"/>
    </location>
    <ligand>
        <name>acetyl-CoA</name>
        <dbReference type="ChEBI" id="CHEBI:57288"/>
    </ligand>
</feature>
<dbReference type="Pfam" id="PF25087">
    <property type="entry name" value="GMPPB_C"/>
    <property type="match status" value="1"/>
</dbReference>
<evidence type="ECO:0000256" key="17">
    <source>
        <dbReference type="ARBA" id="ARBA00049628"/>
    </source>
</evidence>
<dbReference type="EC" id="2.7.7.23" evidence="18"/>
<evidence type="ECO:0000256" key="1">
    <source>
        <dbReference type="ARBA" id="ARBA00004496"/>
    </source>
</evidence>
<keyword evidence="14 18" id="KW-0961">Cell wall biogenesis/degradation</keyword>
<name>A0ABU2WDD5_9GAMM</name>
<evidence type="ECO:0000256" key="8">
    <source>
        <dbReference type="ARBA" id="ARBA00022737"/>
    </source>
</evidence>
<feature type="binding site" evidence="18">
    <location>
        <position position="25"/>
    </location>
    <ligand>
        <name>UDP-N-acetyl-alpha-D-glucosamine</name>
        <dbReference type="ChEBI" id="CHEBI:57705"/>
    </ligand>
</feature>
<comment type="catalytic activity">
    <reaction evidence="16 18">
        <text>N-acetyl-alpha-D-glucosamine 1-phosphate + UTP + H(+) = UDP-N-acetyl-alpha-D-glucosamine + diphosphate</text>
        <dbReference type="Rhea" id="RHEA:13509"/>
        <dbReference type="ChEBI" id="CHEBI:15378"/>
        <dbReference type="ChEBI" id="CHEBI:33019"/>
        <dbReference type="ChEBI" id="CHEBI:46398"/>
        <dbReference type="ChEBI" id="CHEBI:57705"/>
        <dbReference type="ChEBI" id="CHEBI:57776"/>
        <dbReference type="EC" id="2.7.7.23"/>
    </reaction>
</comment>
<evidence type="ECO:0000256" key="9">
    <source>
        <dbReference type="ARBA" id="ARBA00022842"/>
    </source>
</evidence>
<dbReference type="InterPro" id="IPR011004">
    <property type="entry name" value="Trimer_LpxA-like_sf"/>
</dbReference>
<protein>
    <recommendedName>
        <fullName evidence="18">Bifunctional protein GlmU</fullName>
    </recommendedName>
    <domain>
        <recommendedName>
            <fullName evidence="18">UDP-N-acetylglucosamine pyrophosphorylase</fullName>
            <ecNumber evidence="18">2.7.7.23</ecNumber>
        </recommendedName>
        <alternativeName>
            <fullName evidence="18">N-acetylglucosamine-1-phosphate uridyltransferase</fullName>
        </alternativeName>
    </domain>
    <domain>
        <recommendedName>
            <fullName evidence="18">Glucosamine-1-phosphate N-acetyltransferase</fullName>
            <ecNumber evidence="18">2.3.1.157</ecNumber>
        </recommendedName>
    </domain>
</protein>
<feature type="binding site" evidence="18">
    <location>
        <position position="174"/>
    </location>
    <ligand>
        <name>UDP-N-acetyl-alpha-D-glucosamine</name>
        <dbReference type="ChEBI" id="CHEBI:57705"/>
    </ligand>
</feature>
<keyword evidence="13 18" id="KW-0012">Acyltransferase</keyword>
<keyword evidence="12 18" id="KW-0511">Multifunctional enzyme</keyword>
<feature type="binding site" evidence="18">
    <location>
        <position position="410"/>
    </location>
    <ligand>
        <name>acetyl-CoA</name>
        <dbReference type="ChEBI" id="CHEBI:57288"/>
    </ligand>
</feature>
<evidence type="ECO:0000259" key="20">
    <source>
        <dbReference type="Pfam" id="PF12804"/>
    </source>
</evidence>
<feature type="domain" description="Mannose-1-phosphate guanyltransferase C-terminal" evidence="21">
    <location>
        <begin position="276"/>
        <end position="354"/>
    </location>
</feature>
<dbReference type="InterPro" id="IPR025877">
    <property type="entry name" value="MobA-like_NTP_Trfase"/>
</dbReference>
<sequence length="462" mass="49439">MNTASLHCIVLAAGKGTRMKSALPKVLHPIAGRPMLAHVLEAARALGAVGTHVVYGHGGDAVRAYFDEHDLRFDGLEWVHQAEQLGTAHAVKQAMPRIPNGARVLVLYGDVPLIRPETLRRLIAEADDGLGLLTVELDDPSGYGRIVRDARFKVKRIVEDKDANTRQKAIREVNTGVLTAPASALRAWLERIGNDNAKGEYYLTDAVGLAVDDKQRVAAVTASSAAEVEGVNDRLQLAHQERVFQAAAAERLLRAGLGLADPSRFDLRGALEFGRDVSLDVGVIIEGKVRLGDGVRIGPYCVLRDVEIAAGTQVAAHSLIESAHIGRDCRIGPFARIRPDTVLEDEVHIGNFVETKKTQIGHGSKANHLSYLGDATIGSGVNIGAGTITCNYDGSNKHTTVIEDGAFVGSNTSLVAPVRVGSKATVGAGSVLTRDAPDGALSIARSREQKSYPNWQRPDKKK</sequence>
<keyword evidence="6 18" id="KW-0548">Nucleotidyltransferase</keyword>
<comment type="pathway">
    <text evidence="18">Nucleotide-sugar biosynthesis; UDP-N-acetyl-alpha-D-glucosamine biosynthesis; UDP-N-acetyl-alpha-D-glucosamine from N-acetyl-alpha-D-glucosamine 1-phosphate: step 1/1.</text>
</comment>
<evidence type="ECO:0000256" key="6">
    <source>
        <dbReference type="ARBA" id="ARBA00022695"/>
    </source>
</evidence>
<feature type="binding site" evidence="18">
    <location>
        <begin position="86"/>
        <end position="87"/>
    </location>
    <ligand>
        <name>UDP-N-acetyl-alpha-D-glucosamine</name>
        <dbReference type="ChEBI" id="CHEBI:57705"/>
    </ligand>
</feature>
<keyword evidence="10 18" id="KW-0133">Cell shape</keyword>
<dbReference type="CDD" id="cd03353">
    <property type="entry name" value="LbH_GlmU_C"/>
    <property type="match status" value="1"/>
</dbReference>